<dbReference type="GO" id="GO:0006281">
    <property type="term" value="P:DNA repair"/>
    <property type="evidence" value="ECO:0007669"/>
    <property type="project" value="UniProtKB-KW"/>
</dbReference>
<dbReference type="InterPro" id="IPR013849">
    <property type="entry name" value="DNA_helicase_Holl-junc_RuvA_I"/>
</dbReference>
<dbReference type="SUPFAM" id="SSF46929">
    <property type="entry name" value="DNA helicase RuvA subunit, C-terminal domain"/>
    <property type="match status" value="1"/>
</dbReference>
<dbReference type="GO" id="GO:0009379">
    <property type="term" value="C:Holliday junction helicase complex"/>
    <property type="evidence" value="ECO:0007669"/>
    <property type="project" value="InterPro"/>
</dbReference>
<dbReference type="InterPro" id="IPR011114">
    <property type="entry name" value="RuvA_C"/>
</dbReference>
<proteinExistence type="inferred from homology"/>
<evidence type="ECO:0000313" key="6">
    <source>
        <dbReference type="EMBL" id="SVB29512.1"/>
    </source>
</evidence>
<keyword evidence="1" id="KW-0963">Cytoplasm</keyword>
<keyword evidence="2" id="KW-0227">DNA damage</keyword>
<evidence type="ECO:0000256" key="4">
    <source>
        <dbReference type="ARBA" id="ARBA00023204"/>
    </source>
</evidence>
<dbReference type="GO" id="GO:0009378">
    <property type="term" value="F:four-way junction helicase activity"/>
    <property type="evidence" value="ECO:0007669"/>
    <property type="project" value="InterPro"/>
</dbReference>
<gene>
    <name evidence="6" type="ORF">METZ01_LOCUS182366</name>
</gene>
<organism evidence="6">
    <name type="scientific">marine metagenome</name>
    <dbReference type="NCBI Taxonomy" id="408172"/>
    <lineage>
        <taxon>unclassified sequences</taxon>
        <taxon>metagenomes</taxon>
        <taxon>ecological metagenomes</taxon>
    </lineage>
</organism>
<protein>
    <recommendedName>
        <fullName evidence="5">Helix-hairpin-helix DNA-binding motif class 1 domain-containing protein</fullName>
    </recommendedName>
</protein>
<evidence type="ECO:0000256" key="2">
    <source>
        <dbReference type="ARBA" id="ARBA00022763"/>
    </source>
</evidence>
<dbReference type="Pfam" id="PF14520">
    <property type="entry name" value="HHH_5"/>
    <property type="match status" value="1"/>
</dbReference>
<keyword evidence="4" id="KW-0234">DNA repair</keyword>
<dbReference type="InterPro" id="IPR010994">
    <property type="entry name" value="RuvA_2-like"/>
</dbReference>
<dbReference type="SMART" id="SM00278">
    <property type="entry name" value="HhH1"/>
    <property type="match status" value="2"/>
</dbReference>
<dbReference type="CDD" id="cd14332">
    <property type="entry name" value="UBA_RuvA_C"/>
    <property type="match status" value="1"/>
</dbReference>
<accession>A0A382CUK8</accession>
<dbReference type="NCBIfam" id="TIGR00084">
    <property type="entry name" value="ruvA"/>
    <property type="match status" value="1"/>
</dbReference>
<evidence type="ECO:0000256" key="3">
    <source>
        <dbReference type="ARBA" id="ARBA00023125"/>
    </source>
</evidence>
<dbReference type="GO" id="GO:0006310">
    <property type="term" value="P:DNA recombination"/>
    <property type="evidence" value="ECO:0007669"/>
    <property type="project" value="InterPro"/>
</dbReference>
<feature type="domain" description="Helix-hairpin-helix DNA-binding motif class 1" evidence="5">
    <location>
        <begin position="108"/>
        <end position="127"/>
    </location>
</feature>
<dbReference type="HAMAP" id="MF_00031">
    <property type="entry name" value="DNA_HJ_migration_RuvA"/>
    <property type="match status" value="1"/>
</dbReference>
<dbReference type="InterPro" id="IPR012340">
    <property type="entry name" value="NA-bd_OB-fold"/>
</dbReference>
<evidence type="ECO:0000256" key="1">
    <source>
        <dbReference type="ARBA" id="ARBA00022490"/>
    </source>
</evidence>
<dbReference type="InterPro" id="IPR003583">
    <property type="entry name" value="Hlx-hairpin-Hlx_DNA-bd_motif"/>
</dbReference>
<keyword evidence="3" id="KW-0238">DNA-binding</keyword>
<dbReference type="Gene3D" id="2.40.50.140">
    <property type="entry name" value="Nucleic acid-binding proteins"/>
    <property type="match status" value="1"/>
</dbReference>
<feature type="domain" description="Helix-hairpin-helix DNA-binding motif class 1" evidence="5">
    <location>
        <begin position="73"/>
        <end position="92"/>
    </location>
</feature>
<dbReference type="Gene3D" id="1.10.150.20">
    <property type="entry name" value="5' to 3' exonuclease, C-terminal subdomain"/>
    <property type="match status" value="1"/>
</dbReference>
<dbReference type="SUPFAM" id="SSF50249">
    <property type="entry name" value="Nucleic acid-binding proteins"/>
    <property type="match status" value="1"/>
</dbReference>
<dbReference type="Gene3D" id="1.10.8.10">
    <property type="entry name" value="DNA helicase RuvA subunit, C-terminal domain"/>
    <property type="match status" value="1"/>
</dbReference>
<dbReference type="GO" id="GO:0003677">
    <property type="term" value="F:DNA binding"/>
    <property type="evidence" value="ECO:0007669"/>
    <property type="project" value="UniProtKB-KW"/>
</dbReference>
<reference evidence="6" key="1">
    <citation type="submission" date="2018-05" db="EMBL/GenBank/DDBJ databases">
        <authorList>
            <person name="Lanie J.A."/>
            <person name="Ng W.-L."/>
            <person name="Kazmierczak K.M."/>
            <person name="Andrzejewski T.M."/>
            <person name="Davidsen T.M."/>
            <person name="Wayne K.J."/>
            <person name="Tettelin H."/>
            <person name="Glass J.I."/>
            <person name="Rusch D."/>
            <person name="Podicherti R."/>
            <person name="Tsui H.-C.T."/>
            <person name="Winkler M.E."/>
        </authorList>
    </citation>
    <scope>NUCLEOTIDE SEQUENCE</scope>
</reference>
<dbReference type="EMBL" id="UINC01036084">
    <property type="protein sequence ID" value="SVB29512.1"/>
    <property type="molecule type" value="Genomic_DNA"/>
</dbReference>
<dbReference type="AlphaFoldDB" id="A0A382CUK8"/>
<dbReference type="InterPro" id="IPR000085">
    <property type="entry name" value="RuvA"/>
</dbReference>
<evidence type="ECO:0000259" key="5">
    <source>
        <dbReference type="SMART" id="SM00278"/>
    </source>
</evidence>
<dbReference type="Pfam" id="PF01330">
    <property type="entry name" value="RuvA_N"/>
    <property type="match status" value="1"/>
</dbReference>
<dbReference type="Pfam" id="PF07499">
    <property type="entry name" value="RuvA_C"/>
    <property type="match status" value="1"/>
</dbReference>
<name>A0A382CUK8_9ZZZZ</name>
<dbReference type="GO" id="GO:0005524">
    <property type="term" value="F:ATP binding"/>
    <property type="evidence" value="ECO:0007669"/>
    <property type="project" value="InterPro"/>
</dbReference>
<sequence>MITGIRGTLEATGPDWVVLTLGGVSLQIFVPTSVIPTLGGAGATVHLHTRLMVRDDSLVLHGFTTEEALTIFDLLIGVSGIGPKHAHSILSTLTPEALISAVATEDTKAISQVPGMGQRTAARIIVELKGKLDMIWVGGTTSSVISSADDVTEALQALGYSAIEARIAVTTAGADSSLPAEEQLRLALQSLSRG</sequence>
<dbReference type="InterPro" id="IPR036267">
    <property type="entry name" value="RuvA_C_sf"/>
</dbReference>
<dbReference type="SUPFAM" id="SSF47781">
    <property type="entry name" value="RuvA domain 2-like"/>
    <property type="match status" value="1"/>
</dbReference>